<dbReference type="EMBL" id="CM003380">
    <property type="protein sequence ID" value="KOM55428.1"/>
    <property type="molecule type" value="Genomic_DNA"/>
</dbReference>
<protein>
    <submittedName>
        <fullName evidence="1">Uncharacterized protein</fullName>
    </submittedName>
</protein>
<gene>
    <name evidence="1" type="ORF">LR48_Vigan10g132000</name>
</gene>
<accession>A0A0L9VKB1</accession>
<reference evidence="2" key="1">
    <citation type="journal article" date="2015" name="Proc. Natl. Acad. Sci. U.S.A.">
        <title>Genome sequencing of adzuki bean (Vigna angularis) provides insight into high starch and low fat accumulation and domestication.</title>
        <authorList>
            <person name="Yang K."/>
            <person name="Tian Z."/>
            <person name="Chen C."/>
            <person name="Luo L."/>
            <person name="Zhao B."/>
            <person name="Wang Z."/>
            <person name="Yu L."/>
            <person name="Li Y."/>
            <person name="Sun Y."/>
            <person name="Li W."/>
            <person name="Chen Y."/>
            <person name="Li Y."/>
            <person name="Zhang Y."/>
            <person name="Ai D."/>
            <person name="Zhao J."/>
            <person name="Shang C."/>
            <person name="Ma Y."/>
            <person name="Wu B."/>
            <person name="Wang M."/>
            <person name="Gao L."/>
            <person name="Sun D."/>
            <person name="Zhang P."/>
            <person name="Guo F."/>
            <person name="Wang W."/>
            <person name="Li Y."/>
            <person name="Wang J."/>
            <person name="Varshney R.K."/>
            <person name="Wang J."/>
            <person name="Ling H.Q."/>
            <person name="Wan P."/>
        </authorList>
    </citation>
    <scope>NUCLEOTIDE SEQUENCE</scope>
    <source>
        <strain evidence="2">cv. Jingnong 6</strain>
    </source>
</reference>
<dbReference type="Proteomes" id="UP000053144">
    <property type="component" value="Chromosome 10"/>
</dbReference>
<proteinExistence type="predicted"/>
<sequence length="75" mass="8474">MSSLSDRMWTLNGGSPSEKYVSPNAWISSTSCFDVLIASLGCQEKCKAYRKRKISKKTSLTVVINYLEFLEEQDC</sequence>
<name>A0A0L9VKB1_PHAAN</name>
<organism evidence="1 2">
    <name type="scientific">Phaseolus angularis</name>
    <name type="common">Azuki bean</name>
    <name type="synonym">Vigna angularis</name>
    <dbReference type="NCBI Taxonomy" id="3914"/>
    <lineage>
        <taxon>Eukaryota</taxon>
        <taxon>Viridiplantae</taxon>
        <taxon>Streptophyta</taxon>
        <taxon>Embryophyta</taxon>
        <taxon>Tracheophyta</taxon>
        <taxon>Spermatophyta</taxon>
        <taxon>Magnoliopsida</taxon>
        <taxon>eudicotyledons</taxon>
        <taxon>Gunneridae</taxon>
        <taxon>Pentapetalae</taxon>
        <taxon>rosids</taxon>
        <taxon>fabids</taxon>
        <taxon>Fabales</taxon>
        <taxon>Fabaceae</taxon>
        <taxon>Papilionoideae</taxon>
        <taxon>50 kb inversion clade</taxon>
        <taxon>NPAAA clade</taxon>
        <taxon>indigoferoid/millettioid clade</taxon>
        <taxon>Phaseoleae</taxon>
        <taxon>Vigna</taxon>
    </lineage>
</organism>
<dbReference type="AlphaFoldDB" id="A0A0L9VKB1"/>
<evidence type="ECO:0000313" key="1">
    <source>
        <dbReference type="EMBL" id="KOM55428.1"/>
    </source>
</evidence>
<dbReference type="PROSITE" id="PS51257">
    <property type="entry name" value="PROKAR_LIPOPROTEIN"/>
    <property type="match status" value="1"/>
</dbReference>
<evidence type="ECO:0000313" key="2">
    <source>
        <dbReference type="Proteomes" id="UP000053144"/>
    </source>
</evidence>
<dbReference type="Gramene" id="KOM55428">
    <property type="protein sequence ID" value="KOM55428"/>
    <property type="gene ID" value="LR48_Vigan10g132000"/>
</dbReference>